<feature type="chain" id="PRO_5028872013" description="DUF4468 domain-containing protein" evidence="1">
    <location>
        <begin position="18"/>
        <end position="180"/>
    </location>
</feature>
<protein>
    <recommendedName>
        <fullName evidence="4">DUF4468 domain-containing protein</fullName>
    </recommendedName>
</protein>
<dbReference type="EMBL" id="CP058595">
    <property type="protein sequence ID" value="QLG45459.1"/>
    <property type="molecule type" value="Genomic_DNA"/>
</dbReference>
<organism evidence="2 3">
    <name type="scientific">Costertonia aggregata</name>
    <dbReference type="NCBI Taxonomy" id="343403"/>
    <lineage>
        <taxon>Bacteria</taxon>
        <taxon>Pseudomonadati</taxon>
        <taxon>Bacteroidota</taxon>
        <taxon>Flavobacteriia</taxon>
        <taxon>Flavobacteriales</taxon>
        <taxon>Flavobacteriaceae</taxon>
        <taxon>Costertonia</taxon>
    </lineage>
</organism>
<keyword evidence="3" id="KW-1185">Reference proteome</keyword>
<keyword evidence="1" id="KW-0732">Signal</keyword>
<evidence type="ECO:0008006" key="4">
    <source>
        <dbReference type="Google" id="ProtNLM"/>
    </source>
</evidence>
<gene>
    <name evidence="2" type="ORF">HYG79_08905</name>
</gene>
<sequence length="180" mass="21393">MKFFFLLLFLFVSVGFSQDVERDIQMIRQEYGNIESSFNNFEKKTVSIMNQSTEGGEATAYIKSNRIKKVNTILLGETGKDVFVFYYKDDSLFFVLSTRHHYNVPIYWDAKTAEEYEVDEVFDESKTKIEENRYYFKDNEIIKWLGNDEKPIRTTPEVYEKEAQILVELSNELKQEITEY</sequence>
<dbReference type="Proteomes" id="UP000509302">
    <property type="component" value="Chromosome"/>
</dbReference>
<evidence type="ECO:0000313" key="2">
    <source>
        <dbReference type="EMBL" id="QLG45459.1"/>
    </source>
</evidence>
<accession>A0A7H9APR3</accession>
<dbReference type="RefSeq" id="WP_179241748.1">
    <property type="nucleotide sequence ID" value="NZ_CP058595.1"/>
</dbReference>
<name>A0A7H9APR3_9FLAO</name>
<dbReference type="KEGG" id="cagg:HYG79_08905"/>
<feature type="signal peptide" evidence="1">
    <location>
        <begin position="1"/>
        <end position="17"/>
    </location>
</feature>
<reference evidence="2 3" key="1">
    <citation type="journal article" date="2006" name="Int. J. Syst. Evol. Microbiol.">
        <title>Costertonia aggregata gen. nov., sp. nov., a mesophilic marine bacterium of the family Flavobacteriaceae, isolated from a mature biofilm.</title>
        <authorList>
            <person name="Kwon K.K."/>
            <person name="Lee Y.K."/>
            <person name="Lee H.K."/>
        </authorList>
    </citation>
    <scope>NUCLEOTIDE SEQUENCE [LARGE SCALE GENOMIC DNA]</scope>
    <source>
        <strain evidence="2 3">KCCM 42265</strain>
    </source>
</reference>
<dbReference type="AlphaFoldDB" id="A0A7H9APR3"/>
<evidence type="ECO:0000256" key="1">
    <source>
        <dbReference type="SAM" id="SignalP"/>
    </source>
</evidence>
<evidence type="ECO:0000313" key="3">
    <source>
        <dbReference type="Proteomes" id="UP000509302"/>
    </source>
</evidence>
<proteinExistence type="predicted"/>